<keyword evidence="1" id="KW-0812">Transmembrane</keyword>
<protein>
    <submittedName>
        <fullName evidence="2">Uncharacterized protein</fullName>
    </submittedName>
</protein>
<comment type="caution">
    <text evidence="2">The sequence shown here is derived from an EMBL/GenBank/DDBJ whole genome shotgun (WGS) entry which is preliminary data.</text>
</comment>
<dbReference type="AlphaFoldDB" id="A0A918PA64"/>
<feature type="transmembrane region" description="Helical" evidence="1">
    <location>
        <begin position="75"/>
        <end position="94"/>
    </location>
</feature>
<dbReference type="EMBL" id="BMZA01000002">
    <property type="protein sequence ID" value="GGY95284.1"/>
    <property type="molecule type" value="Genomic_DNA"/>
</dbReference>
<name>A0A918PA64_9SPHN</name>
<sequence length="131" mass="14667">MTDSFESTMQGLTDDELVLIAHGDTDDYEQAAMAAARNEIARRGLAEDFVTTALEHEELRDRAEALRPDLPLSTLARIVLIVIGPFSFWPAIILGARGYRRKSREAWICLLIGIAFQWGVIGLLFVIFDVM</sequence>
<gene>
    <name evidence="2" type="ORF">GCM10011614_07480</name>
</gene>
<evidence type="ECO:0000313" key="2">
    <source>
        <dbReference type="EMBL" id="GGY95284.1"/>
    </source>
</evidence>
<evidence type="ECO:0000256" key="1">
    <source>
        <dbReference type="SAM" id="Phobius"/>
    </source>
</evidence>
<dbReference type="Proteomes" id="UP000648075">
    <property type="component" value="Unassembled WGS sequence"/>
</dbReference>
<reference evidence="2" key="1">
    <citation type="journal article" date="2014" name="Int. J. Syst. Evol. Microbiol.">
        <title>Complete genome sequence of Corynebacterium casei LMG S-19264T (=DSM 44701T), isolated from a smear-ripened cheese.</title>
        <authorList>
            <consortium name="US DOE Joint Genome Institute (JGI-PGF)"/>
            <person name="Walter F."/>
            <person name="Albersmeier A."/>
            <person name="Kalinowski J."/>
            <person name="Ruckert C."/>
        </authorList>
    </citation>
    <scope>NUCLEOTIDE SEQUENCE</scope>
    <source>
        <strain evidence="2">KCTC 32255</strain>
    </source>
</reference>
<dbReference type="RefSeq" id="WP_189619793.1">
    <property type="nucleotide sequence ID" value="NZ_BMZA01000002.1"/>
</dbReference>
<proteinExistence type="predicted"/>
<evidence type="ECO:0000313" key="3">
    <source>
        <dbReference type="Proteomes" id="UP000648075"/>
    </source>
</evidence>
<reference evidence="2" key="2">
    <citation type="submission" date="2020-09" db="EMBL/GenBank/DDBJ databases">
        <authorList>
            <person name="Sun Q."/>
            <person name="Kim S."/>
        </authorList>
    </citation>
    <scope>NUCLEOTIDE SEQUENCE</scope>
    <source>
        <strain evidence="2">KCTC 32255</strain>
    </source>
</reference>
<accession>A0A918PA64</accession>
<keyword evidence="3" id="KW-1185">Reference proteome</keyword>
<keyword evidence="1" id="KW-0472">Membrane</keyword>
<keyword evidence="1" id="KW-1133">Transmembrane helix</keyword>
<feature type="transmembrane region" description="Helical" evidence="1">
    <location>
        <begin position="106"/>
        <end position="128"/>
    </location>
</feature>
<organism evidence="2 3">
    <name type="scientific">Novosphingobium colocasiae</name>
    <dbReference type="NCBI Taxonomy" id="1256513"/>
    <lineage>
        <taxon>Bacteria</taxon>
        <taxon>Pseudomonadati</taxon>
        <taxon>Pseudomonadota</taxon>
        <taxon>Alphaproteobacteria</taxon>
        <taxon>Sphingomonadales</taxon>
        <taxon>Sphingomonadaceae</taxon>
        <taxon>Novosphingobium</taxon>
    </lineage>
</organism>